<accession>A0AAW0IQY2</accession>
<evidence type="ECO:0000313" key="2">
    <source>
        <dbReference type="Proteomes" id="UP000237347"/>
    </source>
</evidence>
<reference evidence="1 2" key="1">
    <citation type="journal article" date="2018" name="Sci. Data">
        <title>The draft genome sequence of cork oak.</title>
        <authorList>
            <person name="Ramos A.M."/>
            <person name="Usie A."/>
            <person name="Barbosa P."/>
            <person name="Barros P.M."/>
            <person name="Capote T."/>
            <person name="Chaves I."/>
            <person name="Simoes F."/>
            <person name="Abreu I."/>
            <person name="Carrasquinho I."/>
            <person name="Faro C."/>
            <person name="Guimaraes J.B."/>
            <person name="Mendonca D."/>
            <person name="Nobrega F."/>
            <person name="Rodrigues L."/>
            <person name="Saibo N.J.M."/>
            <person name="Varela M.C."/>
            <person name="Egas C."/>
            <person name="Matos J."/>
            <person name="Miguel C.M."/>
            <person name="Oliveira M.M."/>
            <person name="Ricardo C.P."/>
            <person name="Goncalves S."/>
        </authorList>
    </citation>
    <scope>NUCLEOTIDE SEQUENCE [LARGE SCALE GENOMIC DNA]</scope>
    <source>
        <strain evidence="2">cv. HL8</strain>
    </source>
</reference>
<keyword evidence="2" id="KW-1185">Reference proteome</keyword>
<protein>
    <recommendedName>
        <fullName evidence="3">UBA domain-containing protein</fullName>
    </recommendedName>
</protein>
<proteinExistence type="predicted"/>
<evidence type="ECO:0000313" key="1">
    <source>
        <dbReference type="EMBL" id="KAK7816789.1"/>
    </source>
</evidence>
<dbReference type="AlphaFoldDB" id="A0AAW0IQY2"/>
<evidence type="ECO:0008006" key="3">
    <source>
        <dbReference type="Google" id="ProtNLM"/>
    </source>
</evidence>
<organism evidence="1 2">
    <name type="scientific">Quercus suber</name>
    <name type="common">Cork oak</name>
    <dbReference type="NCBI Taxonomy" id="58331"/>
    <lineage>
        <taxon>Eukaryota</taxon>
        <taxon>Viridiplantae</taxon>
        <taxon>Streptophyta</taxon>
        <taxon>Embryophyta</taxon>
        <taxon>Tracheophyta</taxon>
        <taxon>Spermatophyta</taxon>
        <taxon>Magnoliopsida</taxon>
        <taxon>eudicotyledons</taxon>
        <taxon>Gunneridae</taxon>
        <taxon>Pentapetalae</taxon>
        <taxon>rosids</taxon>
        <taxon>fabids</taxon>
        <taxon>Fagales</taxon>
        <taxon>Fagaceae</taxon>
        <taxon>Quercus</taxon>
    </lineage>
</organism>
<dbReference type="Proteomes" id="UP000237347">
    <property type="component" value="Unassembled WGS sequence"/>
</dbReference>
<name>A0AAW0IQY2_QUESU</name>
<dbReference type="Gene3D" id="1.10.8.10">
    <property type="entry name" value="DNA helicase RuvA subunit, C-terminal domain"/>
    <property type="match status" value="1"/>
</dbReference>
<comment type="caution">
    <text evidence="1">The sequence shown here is derived from an EMBL/GenBank/DDBJ whole genome shotgun (WGS) entry which is preliminary data.</text>
</comment>
<gene>
    <name evidence="1" type="ORF">CFP56_043604</name>
</gene>
<sequence length="119" mass="13136">MVQLGQSLSRRMLIFQQQLAHQPKAAARRSKEGTGVDNIHAGSIKMLMAGSGFENAEKVKQVLGQVYGDVDAAIEFLIAEQGPEQYPVQTGTCPDQVDTSYGNVRSVLFLFLDNFRRGY</sequence>
<dbReference type="EMBL" id="PKMF04000920">
    <property type="protein sequence ID" value="KAK7816789.1"/>
    <property type="molecule type" value="Genomic_DNA"/>
</dbReference>